<reference evidence="3 4" key="1">
    <citation type="submission" date="2021-06" db="EMBL/GenBank/DDBJ databases">
        <title>Caerostris extrusa draft genome.</title>
        <authorList>
            <person name="Kono N."/>
            <person name="Arakawa K."/>
        </authorList>
    </citation>
    <scope>NUCLEOTIDE SEQUENCE [LARGE SCALE GENOMIC DNA]</scope>
</reference>
<protein>
    <submittedName>
        <fullName evidence="3">Uncharacterized protein</fullName>
    </submittedName>
</protein>
<keyword evidence="4" id="KW-1185">Reference proteome</keyword>
<dbReference type="EMBL" id="BPLR01005882">
    <property type="protein sequence ID" value="GIY05822.1"/>
    <property type="molecule type" value="Genomic_DNA"/>
</dbReference>
<dbReference type="Proteomes" id="UP001054945">
    <property type="component" value="Unassembled WGS sequence"/>
</dbReference>
<proteinExistence type="predicted"/>
<feature type="compositionally biased region" description="Basic and acidic residues" evidence="2">
    <location>
        <begin position="92"/>
        <end position="101"/>
    </location>
</feature>
<keyword evidence="1" id="KW-0175">Coiled coil</keyword>
<feature type="coiled-coil region" evidence="1">
    <location>
        <begin position="50"/>
        <end position="91"/>
    </location>
</feature>
<evidence type="ECO:0000313" key="4">
    <source>
        <dbReference type="Proteomes" id="UP001054945"/>
    </source>
</evidence>
<comment type="caution">
    <text evidence="3">The sequence shown here is derived from an EMBL/GenBank/DDBJ whole genome shotgun (WGS) entry which is preliminary data.</text>
</comment>
<dbReference type="AlphaFoldDB" id="A0AAV4QC67"/>
<evidence type="ECO:0000313" key="3">
    <source>
        <dbReference type="EMBL" id="GIY05822.1"/>
    </source>
</evidence>
<feature type="region of interest" description="Disordered" evidence="2">
    <location>
        <begin position="92"/>
        <end position="122"/>
    </location>
</feature>
<evidence type="ECO:0000256" key="2">
    <source>
        <dbReference type="SAM" id="MobiDB-lite"/>
    </source>
</evidence>
<gene>
    <name evidence="3" type="primary">AVEN_51292_1</name>
    <name evidence="3" type="ORF">CEXT_626571</name>
</gene>
<name>A0AAV4QC67_CAEEX</name>
<organism evidence="3 4">
    <name type="scientific">Caerostris extrusa</name>
    <name type="common">Bark spider</name>
    <name type="synonym">Caerostris bankana</name>
    <dbReference type="NCBI Taxonomy" id="172846"/>
    <lineage>
        <taxon>Eukaryota</taxon>
        <taxon>Metazoa</taxon>
        <taxon>Ecdysozoa</taxon>
        <taxon>Arthropoda</taxon>
        <taxon>Chelicerata</taxon>
        <taxon>Arachnida</taxon>
        <taxon>Araneae</taxon>
        <taxon>Araneomorphae</taxon>
        <taxon>Entelegynae</taxon>
        <taxon>Araneoidea</taxon>
        <taxon>Araneidae</taxon>
        <taxon>Caerostris</taxon>
    </lineage>
</organism>
<evidence type="ECO:0000256" key="1">
    <source>
        <dbReference type="SAM" id="Coils"/>
    </source>
</evidence>
<sequence length="122" mass="14276">MLEREAHLATLVDKCQESDNVEFEEKLDAEKYKALWEVSEYQKQSLYEMVRVLAERLDDIMQKAEEAEKHCLENKNRRNELEEQLQVQKEARLAAAKSEKKAKPKKPVAGGQNLQLQRCCKQ</sequence>
<accession>A0AAV4QC67</accession>